<organism evidence="1 2">
    <name type="scientific">Caerostris extrusa</name>
    <name type="common">Bark spider</name>
    <name type="synonym">Caerostris bankana</name>
    <dbReference type="NCBI Taxonomy" id="172846"/>
    <lineage>
        <taxon>Eukaryota</taxon>
        <taxon>Metazoa</taxon>
        <taxon>Ecdysozoa</taxon>
        <taxon>Arthropoda</taxon>
        <taxon>Chelicerata</taxon>
        <taxon>Arachnida</taxon>
        <taxon>Araneae</taxon>
        <taxon>Araneomorphae</taxon>
        <taxon>Entelegynae</taxon>
        <taxon>Araneoidea</taxon>
        <taxon>Araneidae</taxon>
        <taxon>Caerostris</taxon>
    </lineage>
</organism>
<comment type="caution">
    <text evidence="1">The sequence shown here is derived from an EMBL/GenBank/DDBJ whole genome shotgun (WGS) entry which is preliminary data.</text>
</comment>
<dbReference type="EMBL" id="BPLR01014107">
    <property type="protein sequence ID" value="GIY66297.1"/>
    <property type="molecule type" value="Genomic_DNA"/>
</dbReference>
<proteinExistence type="predicted"/>
<dbReference type="AlphaFoldDB" id="A0AAV4V854"/>
<name>A0AAV4V854_CAEEX</name>
<gene>
    <name evidence="1" type="ORF">CEXT_73811</name>
</gene>
<dbReference type="Proteomes" id="UP001054945">
    <property type="component" value="Unassembled WGS sequence"/>
</dbReference>
<reference evidence="1 2" key="1">
    <citation type="submission" date="2021-06" db="EMBL/GenBank/DDBJ databases">
        <title>Caerostris extrusa draft genome.</title>
        <authorList>
            <person name="Kono N."/>
            <person name="Arakawa K."/>
        </authorList>
    </citation>
    <scope>NUCLEOTIDE SEQUENCE [LARGE SCALE GENOMIC DNA]</scope>
</reference>
<evidence type="ECO:0000313" key="2">
    <source>
        <dbReference type="Proteomes" id="UP001054945"/>
    </source>
</evidence>
<protein>
    <submittedName>
        <fullName evidence="1">Uncharacterized protein</fullName>
    </submittedName>
</protein>
<sequence>MSFVAPSFPSTRRAQRNERFQSAYVRFTDQDPHFPIILAKGGIEEAPSFPSSGKIRPNTENLKQVYSCFAGE</sequence>
<accession>A0AAV4V854</accession>
<keyword evidence="2" id="KW-1185">Reference proteome</keyword>
<evidence type="ECO:0000313" key="1">
    <source>
        <dbReference type="EMBL" id="GIY66297.1"/>
    </source>
</evidence>